<comment type="caution">
    <text evidence="2">The sequence shown here is derived from an EMBL/GenBank/DDBJ whole genome shotgun (WGS) entry which is preliminary data.</text>
</comment>
<sequence>MCIGVLEGKFKIKKKKKMKTIAIIPAFNESSTIREVIKKTKKYVDKIILVDDGSNDNTFNEAELADIRLRHIVNIGKGLALKTGFEAAINENADIILTIDSDAQHDPDEIPKFLEKIKDNDIVIGTRQLNKKMPLIFRAGNSLIHYIFRFLFNLKIKDTQCGFRAVKANIYPKIKWQALNYAVETEILAKAGKNNLKIAEIPIKTIYADKYKGTNIIDGIKIIF</sequence>
<gene>
    <name evidence="2" type="ORF">S01H1_52568</name>
</gene>
<dbReference type="EMBL" id="BARS01033983">
    <property type="protein sequence ID" value="GAG17131.1"/>
    <property type="molecule type" value="Genomic_DNA"/>
</dbReference>
<dbReference type="SUPFAM" id="SSF53448">
    <property type="entry name" value="Nucleotide-diphospho-sugar transferases"/>
    <property type="match status" value="1"/>
</dbReference>
<reference evidence="2" key="1">
    <citation type="journal article" date="2014" name="Front. Microbiol.">
        <title>High frequency of phylogenetically diverse reductive dehalogenase-homologous genes in deep subseafloor sedimentary metagenomes.</title>
        <authorList>
            <person name="Kawai M."/>
            <person name="Futagami T."/>
            <person name="Toyoda A."/>
            <person name="Takaki Y."/>
            <person name="Nishi S."/>
            <person name="Hori S."/>
            <person name="Arai W."/>
            <person name="Tsubouchi T."/>
            <person name="Morono Y."/>
            <person name="Uchiyama I."/>
            <person name="Ito T."/>
            <person name="Fujiyama A."/>
            <person name="Inagaki F."/>
            <person name="Takami H."/>
        </authorList>
    </citation>
    <scope>NUCLEOTIDE SEQUENCE</scope>
    <source>
        <strain evidence="2">Expedition CK06-06</strain>
    </source>
</reference>
<dbReference type="InterPro" id="IPR050256">
    <property type="entry name" value="Glycosyltransferase_2"/>
</dbReference>
<dbReference type="CDD" id="cd04179">
    <property type="entry name" value="DPM_DPG-synthase_like"/>
    <property type="match status" value="1"/>
</dbReference>
<name>X0WWK4_9ZZZZ</name>
<accession>X0WWK4</accession>
<dbReference type="InterPro" id="IPR001173">
    <property type="entry name" value="Glyco_trans_2-like"/>
</dbReference>
<dbReference type="AlphaFoldDB" id="X0WWK4"/>
<protein>
    <recommendedName>
        <fullName evidence="1">Glycosyltransferase 2-like domain-containing protein</fullName>
    </recommendedName>
</protein>
<dbReference type="Gene3D" id="3.90.550.10">
    <property type="entry name" value="Spore Coat Polysaccharide Biosynthesis Protein SpsA, Chain A"/>
    <property type="match status" value="1"/>
</dbReference>
<dbReference type="InterPro" id="IPR029044">
    <property type="entry name" value="Nucleotide-diphossugar_trans"/>
</dbReference>
<evidence type="ECO:0000313" key="2">
    <source>
        <dbReference type="EMBL" id="GAG17131.1"/>
    </source>
</evidence>
<organism evidence="2">
    <name type="scientific">marine sediment metagenome</name>
    <dbReference type="NCBI Taxonomy" id="412755"/>
    <lineage>
        <taxon>unclassified sequences</taxon>
        <taxon>metagenomes</taxon>
        <taxon>ecological metagenomes</taxon>
    </lineage>
</organism>
<dbReference type="PANTHER" id="PTHR48090:SF7">
    <property type="entry name" value="RFBJ PROTEIN"/>
    <property type="match status" value="1"/>
</dbReference>
<feature type="non-terminal residue" evidence="2">
    <location>
        <position position="224"/>
    </location>
</feature>
<proteinExistence type="predicted"/>
<evidence type="ECO:0000259" key="1">
    <source>
        <dbReference type="Pfam" id="PF00535"/>
    </source>
</evidence>
<feature type="domain" description="Glycosyltransferase 2-like" evidence="1">
    <location>
        <begin position="22"/>
        <end position="169"/>
    </location>
</feature>
<dbReference type="PANTHER" id="PTHR48090">
    <property type="entry name" value="UNDECAPRENYL-PHOSPHATE 4-DEOXY-4-FORMAMIDO-L-ARABINOSE TRANSFERASE-RELATED"/>
    <property type="match status" value="1"/>
</dbReference>
<dbReference type="Pfam" id="PF00535">
    <property type="entry name" value="Glycos_transf_2"/>
    <property type="match status" value="1"/>
</dbReference>